<dbReference type="EMBL" id="JBHSPA010000044">
    <property type="protein sequence ID" value="MFC5828967.1"/>
    <property type="molecule type" value="Genomic_DNA"/>
</dbReference>
<gene>
    <name evidence="5" type="ORF">ACFPZ3_34330</name>
</gene>
<dbReference type="Pfam" id="PF13377">
    <property type="entry name" value="Peripla_BP_3"/>
    <property type="match status" value="1"/>
</dbReference>
<dbReference type="PROSITE" id="PS50932">
    <property type="entry name" value="HTH_LACI_2"/>
    <property type="match status" value="1"/>
</dbReference>
<accession>A0ABW1CUM8</accession>
<dbReference type="InterPro" id="IPR028082">
    <property type="entry name" value="Peripla_BP_I"/>
</dbReference>
<protein>
    <submittedName>
        <fullName evidence="5">LacI family DNA-binding transcriptional regulator</fullName>
    </submittedName>
</protein>
<dbReference type="Proteomes" id="UP001596058">
    <property type="component" value="Unassembled WGS sequence"/>
</dbReference>
<evidence type="ECO:0000313" key="5">
    <source>
        <dbReference type="EMBL" id="MFC5828967.1"/>
    </source>
</evidence>
<dbReference type="PANTHER" id="PTHR30146:SF153">
    <property type="entry name" value="LACTOSE OPERON REPRESSOR"/>
    <property type="match status" value="1"/>
</dbReference>
<feature type="domain" description="HTH lacI-type" evidence="4">
    <location>
        <begin position="18"/>
        <end position="72"/>
    </location>
</feature>
<proteinExistence type="predicted"/>
<evidence type="ECO:0000313" key="6">
    <source>
        <dbReference type="Proteomes" id="UP001596058"/>
    </source>
</evidence>
<keyword evidence="2 5" id="KW-0238">DNA-binding</keyword>
<dbReference type="SMART" id="SM00354">
    <property type="entry name" value="HTH_LACI"/>
    <property type="match status" value="1"/>
</dbReference>
<dbReference type="Gene3D" id="3.40.50.2300">
    <property type="match status" value="2"/>
</dbReference>
<evidence type="ECO:0000256" key="3">
    <source>
        <dbReference type="ARBA" id="ARBA00023163"/>
    </source>
</evidence>
<dbReference type="SUPFAM" id="SSF53822">
    <property type="entry name" value="Periplasmic binding protein-like I"/>
    <property type="match status" value="1"/>
</dbReference>
<dbReference type="Gene3D" id="1.10.260.40">
    <property type="entry name" value="lambda repressor-like DNA-binding domains"/>
    <property type="match status" value="1"/>
</dbReference>
<reference evidence="6" key="1">
    <citation type="journal article" date="2019" name="Int. J. Syst. Evol. Microbiol.">
        <title>The Global Catalogue of Microorganisms (GCM) 10K type strain sequencing project: providing services to taxonomists for standard genome sequencing and annotation.</title>
        <authorList>
            <consortium name="The Broad Institute Genomics Platform"/>
            <consortium name="The Broad Institute Genome Sequencing Center for Infectious Disease"/>
            <person name="Wu L."/>
            <person name="Ma J."/>
        </authorList>
    </citation>
    <scope>NUCLEOTIDE SEQUENCE [LARGE SCALE GENOMIC DNA]</scope>
    <source>
        <strain evidence="6">CCUG 53903</strain>
    </source>
</reference>
<name>A0ABW1CUM8_9ACTN</name>
<dbReference type="PANTHER" id="PTHR30146">
    <property type="entry name" value="LACI-RELATED TRANSCRIPTIONAL REPRESSOR"/>
    <property type="match status" value="1"/>
</dbReference>
<dbReference type="InterPro" id="IPR010982">
    <property type="entry name" value="Lambda_DNA-bd_dom_sf"/>
</dbReference>
<dbReference type="GO" id="GO:0003677">
    <property type="term" value="F:DNA binding"/>
    <property type="evidence" value="ECO:0007669"/>
    <property type="project" value="UniProtKB-KW"/>
</dbReference>
<evidence type="ECO:0000256" key="2">
    <source>
        <dbReference type="ARBA" id="ARBA00023125"/>
    </source>
</evidence>
<dbReference type="CDD" id="cd01392">
    <property type="entry name" value="HTH_LacI"/>
    <property type="match status" value="1"/>
</dbReference>
<dbReference type="InterPro" id="IPR046335">
    <property type="entry name" value="LacI/GalR-like_sensor"/>
</dbReference>
<evidence type="ECO:0000256" key="1">
    <source>
        <dbReference type="ARBA" id="ARBA00023015"/>
    </source>
</evidence>
<keyword evidence="6" id="KW-1185">Reference proteome</keyword>
<dbReference type="InterPro" id="IPR000843">
    <property type="entry name" value="HTH_LacI"/>
</dbReference>
<dbReference type="PROSITE" id="PS00356">
    <property type="entry name" value="HTH_LACI_1"/>
    <property type="match status" value="1"/>
</dbReference>
<comment type="caution">
    <text evidence="5">The sequence shown here is derived from an EMBL/GenBank/DDBJ whole genome shotgun (WGS) entry which is preliminary data.</text>
</comment>
<dbReference type="SUPFAM" id="SSF47413">
    <property type="entry name" value="lambda repressor-like DNA-binding domains"/>
    <property type="match status" value="1"/>
</dbReference>
<organism evidence="5 6">
    <name type="scientific">Nonomuraea insulae</name>
    <dbReference type="NCBI Taxonomy" id="1616787"/>
    <lineage>
        <taxon>Bacteria</taxon>
        <taxon>Bacillati</taxon>
        <taxon>Actinomycetota</taxon>
        <taxon>Actinomycetes</taxon>
        <taxon>Streptosporangiales</taxon>
        <taxon>Streptosporangiaceae</taxon>
        <taxon>Nonomuraea</taxon>
    </lineage>
</organism>
<sequence>MPSRDDGSAQLTGRGAVVTIADVAERAEVSTSTVSYALSGKRPISERTRERVMRAIADLGYHPHAGARSLASSQSNIIAVMVPLRTDMYVPVIMEILMAMTTAARTYGKDILLLTGDEGTDGVRRVAASGLADAALLMDVELHDERIPVLREISMPAVMVGLPSEAGELPCVDLNFEAAGEVCADHLADLGHDDVALIGVSASVYRRHTGFAARTVTGFMNRARERGLRATHRPCDGTFDSTAGTLTRILNERPATSGFVIQNEEAASQLMSLLRQFGRVVPQDVSVVAICPDQVALQSSPRLTSVPIPAEEMGRGAVRLAIMQLSGQATAGATLIPPRLVVRESSGVRVR</sequence>
<keyword evidence="1" id="KW-0805">Transcription regulation</keyword>
<dbReference type="RefSeq" id="WP_379518467.1">
    <property type="nucleotide sequence ID" value="NZ_JBHSPA010000044.1"/>
</dbReference>
<keyword evidence="3" id="KW-0804">Transcription</keyword>
<evidence type="ECO:0000259" key="4">
    <source>
        <dbReference type="PROSITE" id="PS50932"/>
    </source>
</evidence>
<dbReference type="Pfam" id="PF00356">
    <property type="entry name" value="LacI"/>
    <property type="match status" value="1"/>
</dbReference>